<feature type="compositionally biased region" description="Low complexity" evidence="6">
    <location>
        <begin position="93"/>
        <end position="105"/>
    </location>
</feature>
<accession>G3PVI5</accession>
<evidence type="ECO:0000256" key="5">
    <source>
        <dbReference type="ARBA" id="ARBA00023242"/>
    </source>
</evidence>
<evidence type="ECO:0000256" key="3">
    <source>
        <dbReference type="ARBA" id="ARBA00022771"/>
    </source>
</evidence>
<evidence type="ECO:0000256" key="6">
    <source>
        <dbReference type="SAM" id="MobiDB-lite"/>
    </source>
</evidence>
<dbReference type="AlphaFoldDB" id="G3PVI5"/>
<feature type="compositionally biased region" description="Low complexity" evidence="6">
    <location>
        <begin position="24"/>
        <end position="56"/>
    </location>
</feature>
<dbReference type="PANTHER" id="PTHR15491">
    <property type="match status" value="1"/>
</dbReference>
<dbReference type="SUPFAM" id="SSF57667">
    <property type="entry name" value="beta-beta-alpha zinc fingers"/>
    <property type="match status" value="1"/>
</dbReference>
<reference evidence="8" key="2">
    <citation type="submission" date="2024-04" db="UniProtKB">
        <authorList>
            <consortium name="Ensembl"/>
        </authorList>
    </citation>
    <scope>IDENTIFICATION</scope>
</reference>
<dbReference type="InParanoid" id="G3PVI5"/>
<evidence type="ECO:0000256" key="2">
    <source>
        <dbReference type="ARBA" id="ARBA00022723"/>
    </source>
</evidence>
<name>G3PVI5_GASAC</name>
<evidence type="ECO:0000256" key="1">
    <source>
        <dbReference type="ARBA" id="ARBA00004123"/>
    </source>
</evidence>
<feature type="compositionally biased region" description="Basic and acidic residues" evidence="6">
    <location>
        <begin position="129"/>
        <end position="144"/>
    </location>
</feature>
<evidence type="ECO:0000259" key="7">
    <source>
        <dbReference type="PROSITE" id="PS50171"/>
    </source>
</evidence>
<feature type="domain" description="Matrin-type" evidence="7">
    <location>
        <begin position="197"/>
        <end position="228"/>
    </location>
</feature>
<reference evidence="8" key="1">
    <citation type="submission" date="2006-01" db="EMBL/GenBank/DDBJ databases">
        <authorList>
            <person name="Lindblad-Toh K."/>
            <person name="Mauceli E."/>
            <person name="Grabherr M."/>
            <person name="Chang J.L."/>
            <person name="Lander E.S."/>
        </authorList>
    </citation>
    <scope>NUCLEOTIDE SEQUENCE [LARGE SCALE GENOMIC DNA]</scope>
</reference>
<dbReference type="Bgee" id="ENSGACG00000016379">
    <property type="expression patterns" value="Expressed in muscle tissue and 13 other cell types or tissues"/>
</dbReference>
<keyword evidence="3" id="KW-0863">Zinc-finger</keyword>
<feature type="compositionally biased region" description="Polar residues" evidence="6">
    <location>
        <begin position="7"/>
        <end position="21"/>
    </location>
</feature>
<dbReference type="SMART" id="SM00451">
    <property type="entry name" value="ZnF_U1"/>
    <property type="match status" value="1"/>
</dbReference>
<dbReference type="InterPro" id="IPR036236">
    <property type="entry name" value="Znf_C2H2_sf"/>
</dbReference>
<dbReference type="Ensembl" id="ENSGACT00000021663.1">
    <property type="protein sequence ID" value="ENSGACP00000021622.1"/>
    <property type="gene ID" value="ENSGACG00000016379.1"/>
</dbReference>
<evidence type="ECO:0000256" key="4">
    <source>
        <dbReference type="ARBA" id="ARBA00022833"/>
    </source>
</evidence>
<dbReference type="STRING" id="69293.ENSGACP00000021622"/>
<protein>
    <recommendedName>
        <fullName evidence="7">Matrin-type domain-containing protein</fullName>
    </recommendedName>
</protein>
<sequence length="245" mass="25613">ASREDASQGNASQGDTSQGDASQGDASRGDASQADASQADASQAGASQAGASQAGAPTSRTPAPTCPPKAPETTPLIEAALTAILDSTTEVEPAAPAGASNSPAGVVTSQRESGENGLQHNQATTEDMAFDKTEEGENKRDVKTEAPSVDIGKHERSEDPDTNTEEAVQRLLTAHSLPPFNPSSPVGLEYLVPKTGFFCKVCNRFFTGAKEAERNHCKTLKHYENLQKYLKTLELADVSVNPDTA</sequence>
<dbReference type="PANTHER" id="PTHR15491:SF9">
    <property type="entry name" value="CIP1-INTERACTING ZINC FINGER PROTEIN"/>
    <property type="match status" value="1"/>
</dbReference>
<dbReference type="GO" id="GO:0008270">
    <property type="term" value="F:zinc ion binding"/>
    <property type="evidence" value="ECO:0007669"/>
    <property type="project" value="UniProtKB-KW"/>
</dbReference>
<dbReference type="InterPro" id="IPR000690">
    <property type="entry name" value="Matrin/U1-C_Znf_C2H2"/>
</dbReference>
<feature type="region of interest" description="Disordered" evidence="6">
    <location>
        <begin position="1"/>
        <end position="166"/>
    </location>
</feature>
<dbReference type="GO" id="GO:0005634">
    <property type="term" value="C:nucleus"/>
    <property type="evidence" value="ECO:0007669"/>
    <property type="project" value="UniProtKB-SubCell"/>
</dbReference>
<keyword evidence="4" id="KW-0862">Zinc</keyword>
<feature type="compositionally biased region" description="Polar residues" evidence="6">
    <location>
        <begin position="107"/>
        <end position="125"/>
    </location>
</feature>
<dbReference type="PROSITE" id="PS50171">
    <property type="entry name" value="ZF_MATRIN"/>
    <property type="match status" value="1"/>
</dbReference>
<proteinExistence type="predicted"/>
<keyword evidence="5" id="KW-0539">Nucleus</keyword>
<keyword evidence="2" id="KW-0479">Metal-binding</keyword>
<dbReference type="GO" id="GO:0003676">
    <property type="term" value="F:nucleic acid binding"/>
    <property type="evidence" value="ECO:0007669"/>
    <property type="project" value="InterPro"/>
</dbReference>
<evidence type="ECO:0000313" key="8">
    <source>
        <dbReference type="Ensembl" id="ENSGACP00000021622.1"/>
    </source>
</evidence>
<comment type="subcellular location">
    <subcellularLocation>
        <location evidence="1">Nucleus</location>
    </subcellularLocation>
</comment>
<dbReference type="InterPro" id="IPR026811">
    <property type="entry name" value="CIZ1"/>
</dbReference>
<organism evidence="8">
    <name type="scientific">Gasterosteus aculeatus</name>
    <name type="common">Three-spined stickleback</name>
    <dbReference type="NCBI Taxonomy" id="69293"/>
    <lineage>
        <taxon>Eukaryota</taxon>
        <taxon>Metazoa</taxon>
        <taxon>Chordata</taxon>
        <taxon>Craniata</taxon>
        <taxon>Vertebrata</taxon>
        <taxon>Euteleostomi</taxon>
        <taxon>Actinopterygii</taxon>
        <taxon>Neopterygii</taxon>
        <taxon>Teleostei</taxon>
        <taxon>Neoteleostei</taxon>
        <taxon>Acanthomorphata</taxon>
        <taxon>Eupercaria</taxon>
        <taxon>Perciformes</taxon>
        <taxon>Cottioidei</taxon>
        <taxon>Gasterosteales</taxon>
        <taxon>Gasterosteidae</taxon>
        <taxon>Gasterosteus</taxon>
    </lineage>
</organism>
<dbReference type="eggNOG" id="ENOG502ST23">
    <property type="taxonomic scope" value="Eukaryota"/>
</dbReference>
<dbReference type="InterPro" id="IPR003604">
    <property type="entry name" value="Matrin/U1-like-C_Znf_C2H2"/>
</dbReference>